<dbReference type="InterPro" id="IPR021530">
    <property type="entry name" value="AllH-like"/>
</dbReference>
<name>A0A939BBN4_9CLOT</name>
<dbReference type="RefSeq" id="WP_204909875.1">
    <property type="nucleotide sequence ID" value="NZ_JACJLV010000077.1"/>
</dbReference>
<keyword evidence="2" id="KW-1185">Reference proteome</keyword>
<evidence type="ECO:0000313" key="2">
    <source>
        <dbReference type="Proteomes" id="UP000713880"/>
    </source>
</evidence>
<accession>A0A939BBN4</accession>
<organism evidence="1 2">
    <name type="scientific">Mordavella massiliensis</name>
    <dbReference type="NCBI Taxonomy" id="1871024"/>
    <lineage>
        <taxon>Bacteria</taxon>
        <taxon>Bacillati</taxon>
        <taxon>Bacillota</taxon>
        <taxon>Clostridia</taxon>
        <taxon>Eubacteriales</taxon>
        <taxon>Clostridiaceae</taxon>
        <taxon>Mordavella</taxon>
    </lineage>
</organism>
<gene>
    <name evidence="1" type="ORF">H6A13_12525</name>
</gene>
<dbReference type="Proteomes" id="UP000713880">
    <property type="component" value="Unassembled WGS sequence"/>
</dbReference>
<protein>
    <submittedName>
        <fullName evidence="1">DUF2877 domain-containing protein</fullName>
    </submittedName>
</protein>
<dbReference type="AlphaFoldDB" id="A0A939BBN4"/>
<reference evidence="1" key="1">
    <citation type="submission" date="2020-08" db="EMBL/GenBank/DDBJ databases">
        <authorList>
            <person name="Cejkova D."/>
            <person name="Kubasova T."/>
            <person name="Jahodarova E."/>
            <person name="Rychlik I."/>
        </authorList>
    </citation>
    <scope>NUCLEOTIDE SEQUENCE</scope>
    <source>
        <strain evidence="1">An420c</strain>
    </source>
</reference>
<dbReference type="EMBL" id="JACJLV010000077">
    <property type="protein sequence ID" value="MBM6827903.1"/>
    <property type="molecule type" value="Genomic_DNA"/>
</dbReference>
<dbReference type="Pfam" id="PF11392">
    <property type="entry name" value="AllH"/>
    <property type="match status" value="1"/>
</dbReference>
<proteinExistence type="predicted"/>
<evidence type="ECO:0000313" key="1">
    <source>
        <dbReference type="EMBL" id="MBM6827903.1"/>
    </source>
</evidence>
<sequence>MQIMITDLSLYAKTILEQHSSWTVHSVYRKTINLQSGDLLLALQTAGSPLSPISLITDLSEAGMDALKAVPGMEIPSSALQTDQANVRDLFLSPFSGSFGKLSAAIHQAICQADDQGFRLLFLPDRQKNASLIMEAAKKSLTDCRLFLQKQETKAAAAALVRLTGLGIGLTPSGDDFLCGALAGLILTNSWNLPFTTALRQEIYAHLHDTNDISRAFLACALERQFSLPVVSLGKSSGAVTSDEILTAFSKIGHSSGIDTLCGIYYALTCIP</sequence>
<reference evidence="1" key="2">
    <citation type="journal article" date="2021" name="Sci. Rep.">
        <title>The distribution of antibiotic resistance genes in chicken gut microbiota commensals.</title>
        <authorList>
            <person name="Juricova H."/>
            <person name="Matiasovicova J."/>
            <person name="Kubasova T."/>
            <person name="Cejkova D."/>
            <person name="Rychlik I."/>
        </authorList>
    </citation>
    <scope>NUCLEOTIDE SEQUENCE</scope>
    <source>
        <strain evidence="1">An420c</strain>
    </source>
</reference>
<comment type="caution">
    <text evidence="1">The sequence shown here is derived from an EMBL/GenBank/DDBJ whole genome shotgun (WGS) entry which is preliminary data.</text>
</comment>